<evidence type="ECO:0000313" key="1">
    <source>
        <dbReference type="EMBL" id="KAA0060068.1"/>
    </source>
</evidence>
<evidence type="ECO:0000313" key="2">
    <source>
        <dbReference type="Proteomes" id="UP000321393"/>
    </source>
</evidence>
<protein>
    <submittedName>
        <fullName evidence="1">Gag-pol polyprotein</fullName>
    </submittedName>
</protein>
<dbReference type="EMBL" id="SSTE01005747">
    <property type="protein sequence ID" value="KAA0060068.1"/>
    <property type="molecule type" value="Genomic_DNA"/>
</dbReference>
<proteinExistence type="predicted"/>
<dbReference type="AlphaFoldDB" id="A0A5A7UXV8"/>
<name>A0A5A7UXV8_CUCMM</name>
<dbReference type="OrthoDB" id="1738629at2759"/>
<dbReference type="Proteomes" id="UP000321393">
    <property type="component" value="Unassembled WGS sequence"/>
</dbReference>
<organism evidence="1 2">
    <name type="scientific">Cucumis melo var. makuwa</name>
    <name type="common">Oriental melon</name>
    <dbReference type="NCBI Taxonomy" id="1194695"/>
    <lineage>
        <taxon>Eukaryota</taxon>
        <taxon>Viridiplantae</taxon>
        <taxon>Streptophyta</taxon>
        <taxon>Embryophyta</taxon>
        <taxon>Tracheophyta</taxon>
        <taxon>Spermatophyta</taxon>
        <taxon>Magnoliopsida</taxon>
        <taxon>eudicotyledons</taxon>
        <taxon>Gunneridae</taxon>
        <taxon>Pentapetalae</taxon>
        <taxon>rosids</taxon>
        <taxon>fabids</taxon>
        <taxon>Cucurbitales</taxon>
        <taxon>Cucurbitaceae</taxon>
        <taxon>Benincaseae</taxon>
        <taxon>Cucumis</taxon>
    </lineage>
</organism>
<sequence>MALIRECGLTMEIIKEGPSTTRLSVLDGRNYGSDSRYQSNFRRKHFDKPNVKIDQSLKCRECEGYGLYQVECPNFLRRQKKSFSVTLSDDDTNESDEECECTKAFISILSKDEVEDSEEESEDNLSFEQFKIKWKEDSKARAV</sequence>
<gene>
    <name evidence="1" type="ORF">E6C27_scaffold160G00360</name>
</gene>
<comment type="caution">
    <text evidence="1">The sequence shown here is derived from an EMBL/GenBank/DDBJ whole genome shotgun (WGS) entry which is preliminary data.</text>
</comment>
<reference evidence="1 2" key="1">
    <citation type="submission" date="2019-08" db="EMBL/GenBank/DDBJ databases">
        <title>Draft genome sequences of two oriental melons (Cucumis melo L. var makuwa).</title>
        <authorList>
            <person name="Kwon S.-Y."/>
        </authorList>
    </citation>
    <scope>NUCLEOTIDE SEQUENCE [LARGE SCALE GENOMIC DNA]</scope>
    <source>
        <strain evidence="2">cv. SW 3</strain>
        <tissue evidence="1">Leaf</tissue>
    </source>
</reference>
<accession>A0A5A7UXV8</accession>